<feature type="non-terminal residue" evidence="1">
    <location>
        <position position="74"/>
    </location>
</feature>
<dbReference type="EMBL" id="UINC01160528">
    <property type="protein sequence ID" value="SVD59228.1"/>
    <property type="molecule type" value="Genomic_DNA"/>
</dbReference>
<gene>
    <name evidence="1" type="ORF">METZ01_LOCUS412082</name>
</gene>
<protein>
    <submittedName>
        <fullName evidence="1">Uncharacterized protein</fullName>
    </submittedName>
</protein>
<proteinExistence type="predicted"/>
<evidence type="ECO:0000313" key="1">
    <source>
        <dbReference type="EMBL" id="SVD59228.1"/>
    </source>
</evidence>
<dbReference type="AlphaFoldDB" id="A0A382WM80"/>
<sequence>VTHSSQFSYAFFFACCLSALPASSPAQETTGDASKQLLEALGADHARKMADGLKLFKSGAREVLVKSCLPCHGG</sequence>
<accession>A0A382WM80</accession>
<feature type="non-terminal residue" evidence="1">
    <location>
        <position position="1"/>
    </location>
</feature>
<organism evidence="1">
    <name type="scientific">marine metagenome</name>
    <dbReference type="NCBI Taxonomy" id="408172"/>
    <lineage>
        <taxon>unclassified sequences</taxon>
        <taxon>metagenomes</taxon>
        <taxon>ecological metagenomes</taxon>
    </lineage>
</organism>
<name>A0A382WM80_9ZZZZ</name>
<reference evidence="1" key="1">
    <citation type="submission" date="2018-05" db="EMBL/GenBank/DDBJ databases">
        <authorList>
            <person name="Lanie J.A."/>
            <person name="Ng W.-L."/>
            <person name="Kazmierczak K.M."/>
            <person name="Andrzejewski T.M."/>
            <person name="Davidsen T.M."/>
            <person name="Wayne K.J."/>
            <person name="Tettelin H."/>
            <person name="Glass J.I."/>
            <person name="Rusch D."/>
            <person name="Podicherti R."/>
            <person name="Tsui H.-C.T."/>
            <person name="Winkler M.E."/>
        </authorList>
    </citation>
    <scope>NUCLEOTIDE SEQUENCE</scope>
</reference>